<evidence type="ECO:0000256" key="9">
    <source>
        <dbReference type="SAM" id="MobiDB-lite"/>
    </source>
</evidence>
<evidence type="ECO:0000256" key="6">
    <source>
        <dbReference type="ARBA" id="ARBA00023136"/>
    </source>
</evidence>
<protein>
    <submittedName>
        <fullName evidence="12">Chromosome segregation protein SMC</fullName>
    </submittedName>
</protein>
<evidence type="ECO:0000256" key="4">
    <source>
        <dbReference type="ARBA" id="ARBA00022692"/>
    </source>
</evidence>
<evidence type="ECO:0000256" key="2">
    <source>
        <dbReference type="ARBA" id="ARBA00004442"/>
    </source>
</evidence>
<evidence type="ECO:0000256" key="3">
    <source>
        <dbReference type="ARBA" id="ARBA00022452"/>
    </source>
</evidence>
<dbReference type="RefSeq" id="WP_115316350.1">
    <property type="nucleotide sequence ID" value="NZ_LWIF01000001.1"/>
</dbReference>
<accession>A0A379CCG7</accession>
<dbReference type="Pfam" id="PF03895">
    <property type="entry name" value="YadA_anchor"/>
    <property type="match status" value="1"/>
</dbReference>
<feature type="coiled-coil region" evidence="8">
    <location>
        <begin position="507"/>
        <end position="534"/>
    </location>
</feature>
<evidence type="ECO:0000256" key="7">
    <source>
        <dbReference type="ARBA" id="ARBA00023237"/>
    </source>
</evidence>
<feature type="compositionally biased region" description="Basic and acidic residues" evidence="9">
    <location>
        <begin position="342"/>
        <end position="365"/>
    </location>
</feature>
<dbReference type="GO" id="GO:0009279">
    <property type="term" value="C:cell outer membrane"/>
    <property type="evidence" value="ECO:0007669"/>
    <property type="project" value="UniProtKB-SubCell"/>
</dbReference>
<gene>
    <name evidence="12" type="ORF">NCTC12872_01963</name>
</gene>
<keyword evidence="3" id="KW-1134">Transmembrane beta strand</keyword>
<dbReference type="OrthoDB" id="5691097at2"/>
<evidence type="ECO:0000256" key="8">
    <source>
        <dbReference type="SAM" id="Coils"/>
    </source>
</evidence>
<keyword evidence="4" id="KW-0812">Transmembrane</keyword>
<dbReference type="Gene3D" id="1.20.5.340">
    <property type="match status" value="1"/>
</dbReference>
<dbReference type="AlphaFoldDB" id="A0A379CCG7"/>
<feature type="signal peptide" evidence="10">
    <location>
        <begin position="1"/>
        <end position="23"/>
    </location>
</feature>
<feature type="chain" id="PRO_5017003494" evidence="10">
    <location>
        <begin position="24"/>
        <end position="714"/>
    </location>
</feature>
<name>A0A379CCG7_9PAST</name>
<dbReference type="SUPFAM" id="SSF54523">
    <property type="entry name" value="Pili subunits"/>
    <property type="match status" value="1"/>
</dbReference>
<dbReference type="GO" id="GO:0009986">
    <property type="term" value="C:cell surface"/>
    <property type="evidence" value="ECO:0007669"/>
    <property type="project" value="UniProtKB-SubCell"/>
</dbReference>
<sequence length="714" mass="80153">MQKIHKQTFLSSLLLLTLNQSFAGTAIVQNFKAPFGEGVPSKDGINVISQGKVGFDNLKDEVTGLLDGIATQQRNNIMQLAQIKREVEYLSEHGSTNTGSGVANSKVNQKLVNKDYEYLDDTVFKEQANNPNIAFYNPNGHFDRYEKPSNLDFVSQVLNDQDFLVFADGRDVKYIGTTDPTRKDDLFLTKEDIAFLRKQLDGTRFVETINTKLAEALQQYGKVSYDSEAGKVTLSEDEKITLSDITKVENGKEKIDYLQGITLAQIVMAKYYMRSENRASVSKEIMDSFQIAKKSEEMVNTSPSATKPIPPKDNVAPSKDDVSMPSKDYIPPSNGSVVSTNDKYDLKPMPKSRTDHNDSDLMNREDVPAINGNEVMNKLYYTYSRYIRRKNQDDLNKLKANSKESAAYLSADEQYSKKSREIFLDKYYKDQFREFGEQDYDSYMTDEEKIRWFEMIQTELLDSKIKENSANIETNKSQVKEVLSVNQENKSNIEKNAIGIKNNALSMTKHSQKMENVEQQIKNNKSEISRNTSKIKNNALTIANNSQDIDKVKQQVTNSNARISRNTSDIKSNALKIVKNTQDVDVVKRQVQHNKSEIISNTSNIKHNITNIQRNMVNIAQNSQRIQTIEKQIGKLENKQRASAASSVATAGLLQANQAGQSGITAAVGQYQNQTALAIGYSALSTDSKIGVKASVNTNTAKEFSGAVSVGYFW</sequence>
<keyword evidence="7" id="KW-0998">Cell outer membrane</keyword>
<organism evidence="12 13">
    <name type="scientific">Phocoenobacter uteri</name>
    <dbReference type="NCBI Taxonomy" id="146806"/>
    <lineage>
        <taxon>Bacteria</taxon>
        <taxon>Pseudomonadati</taxon>
        <taxon>Pseudomonadota</taxon>
        <taxon>Gammaproteobacteria</taxon>
        <taxon>Pasteurellales</taxon>
        <taxon>Pasteurellaceae</taxon>
        <taxon>Phocoenobacter</taxon>
    </lineage>
</organism>
<evidence type="ECO:0000313" key="13">
    <source>
        <dbReference type="Proteomes" id="UP000255417"/>
    </source>
</evidence>
<dbReference type="EMBL" id="UGTA01000001">
    <property type="protein sequence ID" value="SUB59904.1"/>
    <property type="molecule type" value="Genomic_DNA"/>
</dbReference>
<dbReference type="Proteomes" id="UP000255417">
    <property type="component" value="Unassembled WGS sequence"/>
</dbReference>
<evidence type="ECO:0000313" key="12">
    <source>
        <dbReference type="EMBL" id="SUB59904.1"/>
    </source>
</evidence>
<keyword evidence="5 10" id="KW-0732">Signal</keyword>
<evidence type="ECO:0000256" key="10">
    <source>
        <dbReference type="SAM" id="SignalP"/>
    </source>
</evidence>
<feature type="domain" description="Trimeric autotransporter adhesin YadA-like C-terminal membrane anchor" evidence="11">
    <location>
        <begin position="655"/>
        <end position="714"/>
    </location>
</feature>
<comment type="subcellular location">
    <subcellularLocation>
        <location evidence="2">Cell outer membrane</location>
    </subcellularLocation>
    <subcellularLocation>
        <location evidence="1">Cell surface</location>
    </subcellularLocation>
</comment>
<evidence type="ECO:0000256" key="1">
    <source>
        <dbReference type="ARBA" id="ARBA00004241"/>
    </source>
</evidence>
<evidence type="ECO:0000259" key="11">
    <source>
        <dbReference type="Pfam" id="PF03895"/>
    </source>
</evidence>
<dbReference type="InterPro" id="IPR005594">
    <property type="entry name" value="YadA_C"/>
</dbReference>
<reference evidence="12 13" key="1">
    <citation type="submission" date="2018-06" db="EMBL/GenBank/DDBJ databases">
        <authorList>
            <consortium name="Pathogen Informatics"/>
            <person name="Doyle S."/>
        </authorList>
    </citation>
    <scope>NUCLEOTIDE SEQUENCE [LARGE SCALE GENOMIC DNA]</scope>
    <source>
        <strain evidence="12 13">NCTC12872</strain>
    </source>
</reference>
<evidence type="ECO:0000256" key="5">
    <source>
        <dbReference type="ARBA" id="ARBA00022729"/>
    </source>
</evidence>
<feature type="region of interest" description="Disordered" evidence="9">
    <location>
        <begin position="297"/>
        <end position="365"/>
    </location>
</feature>
<keyword evidence="6" id="KW-0472">Membrane</keyword>
<keyword evidence="8" id="KW-0175">Coiled coil</keyword>
<dbReference type="Gene3D" id="3.30.1300.30">
    <property type="entry name" value="GSPII I/J protein-like"/>
    <property type="match status" value="1"/>
</dbReference>
<proteinExistence type="predicted"/>
<dbReference type="InterPro" id="IPR045584">
    <property type="entry name" value="Pilin-like"/>
</dbReference>
<keyword evidence="13" id="KW-1185">Reference proteome</keyword>